<reference evidence="1" key="1">
    <citation type="submission" date="2020-10" db="EMBL/GenBank/DDBJ databases">
        <title>Microbiome of the Black Sea water column analyzed by genome centric metagenomics.</title>
        <authorList>
            <person name="Cabello-Yeves P.J."/>
            <person name="Callieri C."/>
            <person name="Picazo A."/>
            <person name="Mehrshad M."/>
            <person name="Haro-Moreno J.M."/>
            <person name="Roda-Garcia J."/>
            <person name="Dzembekova N."/>
            <person name="Slabakova V."/>
            <person name="Slabakova N."/>
            <person name="Moncheva S."/>
            <person name="Rodriguez-Valera F."/>
        </authorList>
    </citation>
    <scope>NUCLEOTIDE SEQUENCE</scope>
    <source>
        <strain evidence="1">BS307-5m-G49</strain>
    </source>
</reference>
<comment type="caution">
    <text evidence="1">The sequence shown here is derived from an EMBL/GenBank/DDBJ whole genome shotgun (WGS) entry which is preliminary data.</text>
</comment>
<sequence>MNKALTSLNTFFLVLLFLSLIFSIYSIPKLNIDETQSIRVNFYELIQEEDLLFDSSFPKTTVKKETKKTSATDEKIKAAEAAIVSKFKINKSDIKNEISKIKLSKEREDILRVSAIIQARISSIWIKPNSLSESLIAKVSINLAPSGELLNFDLIEPSINSSFNNSILTAMNKMTFFEEVLSLDRKLFEQNFRNFNLVFKSSGEIE</sequence>
<dbReference type="AlphaFoldDB" id="A0A937LCH0"/>
<evidence type="ECO:0000313" key="1">
    <source>
        <dbReference type="EMBL" id="MBL6811654.1"/>
    </source>
</evidence>
<proteinExistence type="predicted"/>
<dbReference type="Proteomes" id="UP000744438">
    <property type="component" value="Unassembled WGS sequence"/>
</dbReference>
<dbReference type="Pfam" id="PF13103">
    <property type="entry name" value="TonB_2"/>
    <property type="match status" value="1"/>
</dbReference>
<dbReference type="Gene3D" id="3.30.1150.10">
    <property type="match status" value="1"/>
</dbReference>
<evidence type="ECO:0000313" key="2">
    <source>
        <dbReference type="Proteomes" id="UP000744438"/>
    </source>
</evidence>
<accession>A0A937LCH0</accession>
<dbReference type="EMBL" id="JADHQC010000007">
    <property type="protein sequence ID" value="MBL6811654.1"/>
    <property type="molecule type" value="Genomic_DNA"/>
</dbReference>
<dbReference type="SUPFAM" id="SSF74653">
    <property type="entry name" value="TolA/TonB C-terminal domain"/>
    <property type="match status" value="1"/>
</dbReference>
<gene>
    <name evidence="1" type="ORF">ISQ63_02075</name>
</gene>
<name>A0A937LCH0_9GAMM</name>
<organism evidence="1 2">
    <name type="scientific">SAR86 cluster bacterium</name>
    <dbReference type="NCBI Taxonomy" id="2030880"/>
    <lineage>
        <taxon>Bacteria</taxon>
        <taxon>Pseudomonadati</taxon>
        <taxon>Pseudomonadota</taxon>
        <taxon>Gammaproteobacteria</taxon>
        <taxon>SAR86 cluster</taxon>
    </lineage>
</organism>
<protein>
    <submittedName>
        <fullName evidence="1">TonB C-terminal domain-containing protein</fullName>
    </submittedName>
</protein>